<name>A0A1G6K6L7_9MICO</name>
<dbReference type="Proteomes" id="UP000199039">
    <property type="component" value="Unassembled WGS sequence"/>
</dbReference>
<proteinExistence type="predicted"/>
<evidence type="ECO:0000313" key="1">
    <source>
        <dbReference type="EMBL" id="SDC26255.1"/>
    </source>
</evidence>
<protein>
    <recommendedName>
        <fullName evidence="3">Mutator family transposase</fullName>
    </recommendedName>
</protein>
<keyword evidence="2" id="KW-1185">Reference proteome</keyword>
<evidence type="ECO:0000313" key="2">
    <source>
        <dbReference type="Proteomes" id="UP000199039"/>
    </source>
</evidence>
<dbReference type="OrthoDB" id="9987029at2"/>
<reference evidence="1 2" key="1">
    <citation type="submission" date="2016-09" db="EMBL/GenBank/DDBJ databases">
        <authorList>
            <person name="Capua I."/>
            <person name="De Benedictis P."/>
            <person name="Joannis T."/>
            <person name="Lombin L.H."/>
            <person name="Cattoli G."/>
        </authorList>
    </citation>
    <scope>NUCLEOTIDE SEQUENCE [LARGE SCALE GENOMIC DNA]</scope>
    <source>
        <strain evidence="1 2">ISLP-3</strain>
    </source>
</reference>
<gene>
    <name evidence="1" type="ORF">SAMN05216410_1507</name>
</gene>
<dbReference type="EMBL" id="FMYH01000002">
    <property type="protein sequence ID" value="SDC26255.1"/>
    <property type="molecule type" value="Genomic_DNA"/>
</dbReference>
<organism evidence="1 2">
    <name type="scientific">Sanguibacter gelidistatuariae</name>
    <dbReference type="NCBI Taxonomy" id="1814289"/>
    <lineage>
        <taxon>Bacteria</taxon>
        <taxon>Bacillati</taxon>
        <taxon>Actinomycetota</taxon>
        <taxon>Actinomycetes</taxon>
        <taxon>Micrococcales</taxon>
        <taxon>Sanguibacteraceae</taxon>
        <taxon>Sanguibacter</taxon>
    </lineage>
</organism>
<sequence length="207" mass="22298">MAHTGPVVGRDYLHRLRLVADALVQVGGGASYVRASNRARVGAGRDPVFGSGAGHLVSEWTDAWAPIVIATLAETDWPETLVLDLTDFWWTNARTNRRRPEFAVLIAYGHPGPGAADPRPRAWGIHASYTAQASDWVTLLTSLNLPKPPTTVISDDNLAVTAAVQRVWPAQPGQALPVPFVFSCEHHVRTNAVAALTADRVSHFGSV</sequence>
<dbReference type="AlphaFoldDB" id="A0A1G6K6L7"/>
<dbReference type="RefSeq" id="WP_093182073.1">
    <property type="nucleotide sequence ID" value="NZ_FMYH01000002.1"/>
</dbReference>
<evidence type="ECO:0008006" key="3">
    <source>
        <dbReference type="Google" id="ProtNLM"/>
    </source>
</evidence>
<accession>A0A1G6K6L7</accession>